<keyword evidence="5 7" id="KW-1133">Transmembrane helix</keyword>
<gene>
    <name evidence="10" type="ORF">MMF94_29960</name>
</gene>
<dbReference type="PANTHER" id="PTHR30151:SF39">
    <property type="entry name" value="ABC TRANSPORTER PERMEASE PROTEIN"/>
    <property type="match status" value="1"/>
</dbReference>
<evidence type="ECO:0000256" key="7">
    <source>
        <dbReference type="RuleBase" id="RU363032"/>
    </source>
</evidence>
<evidence type="ECO:0000256" key="4">
    <source>
        <dbReference type="ARBA" id="ARBA00022692"/>
    </source>
</evidence>
<evidence type="ECO:0000259" key="9">
    <source>
        <dbReference type="PROSITE" id="PS50928"/>
    </source>
</evidence>
<evidence type="ECO:0000313" key="11">
    <source>
        <dbReference type="Proteomes" id="UP001299970"/>
    </source>
</evidence>
<feature type="transmembrane region" description="Helical" evidence="7">
    <location>
        <begin position="128"/>
        <end position="148"/>
    </location>
</feature>
<dbReference type="PROSITE" id="PS50928">
    <property type="entry name" value="ABC_TM1"/>
    <property type="match status" value="1"/>
</dbReference>
<keyword evidence="2 7" id="KW-0813">Transport</keyword>
<reference evidence="10 11" key="1">
    <citation type="submission" date="2022-03" db="EMBL/GenBank/DDBJ databases">
        <title>Pseudonocardia alaer sp. nov., a novel actinomycete isolated from reed forest soil.</title>
        <authorList>
            <person name="Wang L."/>
        </authorList>
    </citation>
    <scope>NUCLEOTIDE SEQUENCE [LARGE SCALE GENOMIC DNA]</scope>
    <source>
        <strain evidence="10 11">Y-16303</strain>
    </source>
</reference>
<feature type="transmembrane region" description="Helical" evidence="7">
    <location>
        <begin position="194"/>
        <end position="213"/>
    </location>
</feature>
<evidence type="ECO:0000256" key="8">
    <source>
        <dbReference type="SAM" id="MobiDB-lite"/>
    </source>
</evidence>
<feature type="transmembrane region" description="Helical" evidence="7">
    <location>
        <begin position="154"/>
        <end position="174"/>
    </location>
</feature>
<dbReference type="Proteomes" id="UP001299970">
    <property type="component" value="Unassembled WGS sequence"/>
</dbReference>
<dbReference type="Pfam" id="PF00528">
    <property type="entry name" value="BPD_transp_1"/>
    <property type="match status" value="1"/>
</dbReference>
<protein>
    <submittedName>
        <fullName evidence="10">ABC transporter permease</fullName>
    </submittedName>
</protein>
<feature type="transmembrane region" description="Helical" evidence="7">
    <location>
        <begin position="95"/>
        <end position="116"/>
    </location>
</feature>
<feature type="transmembrane region" description="Helical" evidence="7">
    <location>
        <begin position="33"/>
        <end position="54"/>
    </location>
</feature>
<comment type="subcellular location">
    <subcellularLocation>
        <location evidence="1 7">Cell membrane</location>
        <topology evidence="1 7">Multi-pass membrane protein</topology>
    </subcellularLocation>
</comment>
<evidence type="ECO:0000256" key="2">
    <source>
        <dbReference type="ARBA" id="ARBA00022448"/>
    </source>
</evidence>
<keyword evidence="11" id="KW-1185">Reference proteome</keyword>
<evidence type="ECO:0000256" key="6">
    <source>
        <dbReference type="ARBA" id="ARBA00023136"/>
    </source>
</evidence>
<dbReference type="RefSeq" id="WP_241040654.1">
    <property type="nucleotide sequence ID" value="NZ_BAAAJF010000032.1"/>
</dbReference>
<dbReference type="CDD" id="cd06261">
    <property type="entry name" value="TM_PBP2"/>
    <property type="match status" value="1"/>
</dbReference>
<feature type="transmembrane region" description="Helical" evidence="7">
    <location>
        <begin position="219"/>
        <end position="238"/>
    </location>
</feature>
<comment type="caution">
    <text evidence="10">The sequence shown here is derived from an EMBL/GenBank/DDBJ whole genome shotgun (WGS) entry which is preliminary data.</text>
</comment>
<keyword evidence="6 7" id="KW-0472">Membrane</keyword>
<dbReference type="InterPro" id="IPR000515">
    <property type="entry name" value="MetI-like"/>
</dbReference>
<feature type="region of interest" description="Disordered" evidence="8">
    <location>
        <begin position="1"/>
        <end position="27"/>
    </location>
</feature>
<dbReference type="Gene3D" id="1.10.3720.10">
    <property type="entry name" value="MetI-like"/>
    <property type="match status" value="1"/>
</dbReference>
<dbReference type="PANTHER" id="PTHR30151">
    <property type="entry name" value="ALKANE SULFONATE ABC TRANSPORTER-RELATED, MEMBRANE SUBUNIT"/>
    <property type="match status" value="1"/>
</dbReference>
<keyword evidence="3" id="KW-1003">Cell membrane</keyword>
<feature type="compositionally biased region" description="Low complexity" evidence="8">
    <location>
        <begin position="1"/>
        <end position="19"/>
    </location>
</feature>
<evidence type="ECO:0000256" key="3">
    <source>
        <dbReference type="ARBA" id="ARBA00022475"/>
    </source>
</evidence>
<name>A0ABS9TN29_9PSEU</name>
<evidence type="ECO:0000313" key="10">
    <source>
        <dbReference type="EMBL" id="MCH6169945.1"/>
    </source>
</evidence>
<dbReference type="EMBL" id="JAKXMK010000029">
    <property type="protein sequence ID" value="MCH6169945.1"/>
    <property type="molecule type" value="Genomic_DNA"/>
</dbReference>
<feature type="transmembrane region" description="Helical" evidence="7">
    <location>
        <begin position="250"/>
        <end position="271"/>
    </location>
</feature>
<evidence type="ECO:0000256" key="5">
    <source>
        <dbReference type="ARBA" id="ARBA00022989"/>
    </source>
</evidence>
<evidence type="ECO:0000256" key="1">
    <source>
        <dbReference type="ARBA" id="ARBA00004651"/>
    </source>
</evidence>
<keyword evidence="4 7" id="KW-0812">Transmembrane</keyword>
<proteinExistence type="inferred from homology"/>
<comment type="similarity">
    <text evidence="7">Belongs to the binding-protein-dependent transport system permease family.</text>
</comment>
<organism evidence="10 11">
    <name type="scientific">Pseudonocardia alaniniphila</name>
    <dbReference type="NCBI Taxonomy" id="75291"/>
    <lineage>
        <taxon>Bacteria</taxon>
        <taxon>Bacillati</taxon>
        <taxon>Actinomycetota</taxon>
        <taxon>Actinomycetes</taxon>
        <taxon>Pseudonocardiales</taxon>
        <taxon>Pseudonocardiaceae</taxon>
        <taxon>Pseudonocardia</taxon>
    </lineage>
</organism>
<sequence length="280" mass="29244">MTLTDPDTAAPAPSTPRAPGDSAPRWGRRARGAAGSIVLGALVPVLFVLVWQILATSGEFSPSQLPTPGAVLAALVELVTRGELWQHIAISTQRVLLGFAAGAGFGLVLGGVVGLSRPVRALLAPSIQALRAVPSLAWVPLLLLWLGIGETPKIVLVAIGAFFPVYTTVSAALAHVDRHLVEVGRAYGRSGVRLFLQVQLPAIAPAALSGLRLGLAQGWLFLVAAELIASSIGLGFLLIDSQNTGRTDILLLAIVLLAVIGKVTDGLLGLAERRLLRRWS</sequence>
<dbReference type="InterPro" id="IPR035906">
    <property type="entry name" value="MetI-like_sf"/>
</dbReference>
<feature type="domain" description="ABC transmembrane type-1" evidence="9">
    <location>
        <begin position="84"/>
        <end position="268"/>
    </location>
</feature>
<dbReference type="SUPFAM" id="SSF161098">
    <property type="entry name" value="MetI-like"/>
    <property type="match status" value="1"/>
</dbReference>
<accession>A0ABS9TN29</accession>